<dbReference type="EMBL" id="JADFFM010000001">
    <property type="protein sequence ID" value="MBE9665523.1"/>
    <property type="molecule type" value="Genomic_DNA"/>
</dbReference>
<gene>
    <name evidence="3" type="ORF">IRJ18_04060</name>
</gene>
<dbReference type="InterPro" id="IPR010559">
    <property type="entry name" value="Sig_transdc_His_kin_internal"/>
</dbReference>
<name>A0ABR9XDQ3_9SPHI</name>
<keyword evidence="1" id="KW-1133">Transmembrane helix</keyword>
<keyword evidence="4" id="KW-1185">Reference proteome</keyword>
<feature type="transmembrane region" description="Helical" evidence="1">
    <location>
        <begin position="102"/>
        <end position="126"/>
    </location>
</feature>
<keyword evidence="1" id="KW-0472">Membrane</keyword>
<feature type="transmembrane region" description="Helical" evidence="1">
    <location>
        <begin position="7"/>
        <end position="23"/>
    </location>
</feature>
<evidence type="ECO:0000259" key="2">
    <source>
        <dbReference type="Pfam" id="PF06580"/>
    </source>
</evidence>
<organism evidence="3 4">
    <name type="scientific">Mucilaginibacter boryungensis</name>
    <dbReference type="NCBI Taxonomy" id="768480"/>
    <lineage>
        <taxon>Bacteria</taxon>
        <taxon>Pseudomonadati</taxon>
        <taxon>Bacteroidota</taxon>
        <taxon>Sphingobacteriia</taxon>
        <taxon>Sphingobacteriales</taxon>
        <taxon>Sphingobacteriaceae</taxon>
        <taxon>Mucilaginibacter</taxon>
    </lineage>
</organism>
<evidence type="ECO:0000313" key="3">
    <source>
        <dbReference type="EMBL" id="MBE9665523.1"/>
    </source>
</evidence>
<protein>
    <submittedName>
        <fullName evidence="3">Histidine kinase</fullName>
    </submittedName>
</protein>
<reference evidence="3 4" key="1">
    <citation type="submission" date="2020-10" db="EMBL/GenBank/DDBJ databases">
        <title>Mucilaginibacter mali sp. nov., isolated from rhizosphere soil of apple orchard.</title>
        <authorList>
            <person name="Lee J.-S."/>
            <person name="Kim H.S."/>
            <person name="Kim J.-S."/>
        </authorList>
    </citation>
    <scope>NUCLEOTIDE SEQUENCE [LARGE SCALE GENOMIC DNA]</scope>
    <source>
        <strain evidence="3 4">KCTC 23157</strain>
    </source>
</reference>
<dbReference type="Proteomes" id="UP000632774">
    <property type="component" value="Unassembled WGS sequence"/>
</dbReference>
<keyword evidence="3" id="KW-0418">Kinase</keyword>
<evidence type="ECO:0000256" key="1">
    <source>
        <dbReference type="SAM" id="Phobius"/>
    </source>
</evidence>
<comment type="caution">
    <text evidence="3">The sequence shown here is derived from an EMBL/GenBank/DDBJ whole genome shotgun (WGS) entry which is preliminary data.</text>
</comment>
<dbReference type="GO" id="GO:0016301">
    <property type="term" value="F:kinase activity"/>
    <property type="evidence" value="ECO:0007669"/>
    <property type="project" value="UniProtKB-KW"/>
</dbReference>
<feature type="transmembrane region" description="Helical" evidence="1">
    <location>
        <begin position="35"/>
        <end position="57"/>
    </location>
</feature>
<feature type="transmembrane region" description="Helical" evidence="1">
    <location>
        <begin position="69"/>
        <end position="96"/>
    </location>
</feature>
<accession>A0ABR9XDQ3</accession>
<dbReference type="RefSeq" id="WP_194104925.1">
    <property type="nucleotide sequence ID" value="NZ_JADFFM010000001.1"/>
</dbReference>
<dbReference type="InterPro" id="IPR036890">
    <property type="entry name" value="HATPase_C_sf"/>
</dbReference>
<sequence length="338" mass="39967">MKLSKILYHFCFWLLAYFFWIFIFRNGTLVLTHTITIQFCYLAFISANYYFNALYTIPHLLNKKRYIRFAVFFISGIVLTALIRIPVSMLVITYVFKVPHPVFNYFSIFLDSFINILFWVVCILAAKMVLEKTRSQLYIEQIEKEKATNELNFLRAQFNPHFLFNSINSIYGHIDKNNKDARDMLLVFSEMLRYQLYECNVEQIGLDSEINYIKNYIAIQKGRIDERIVVNFHTDEISGQVMVAPLLFITFIENAFKYVGFNEDKQNHIDICLKYHEGNLIFKVFNTKDAFVNTSERSSGLGIANTKRRLEILYPNRHQLHISNNNNDYKVTLNLYNV</sequence>
<dbReference type="Gene3D" id="3.30.565.10">
    <property type="entry name" value="Histidine kinase-like ATPase, C-terminal domain"/>
    <property type="match status" value="1"/>
</dbReference>
<feature type="domain" description="Signal transduction histidine kinase internal region" evidence="2">
    <location>
        <begin position="150"/>
        <end position="228"/>
    </location>
</feature>
<dbReference type="PANTHER" id="PTHR34220:SF7">
    <property type="entry name" value="SENSOR HISTIDINE KINASE YPDA"/>
    <property type="match status" value="1"/>
</dbReference>
<keyword evidence="3" id="KW-0808">Transferase</keyword>
<dbReference type="SUPFAM" id="SSF55874">
    <property type="entry name" value="ATPase domain of HSP90 chaperone/DNA topoisomerase II/histidine kinase"/>
    <property type="match status" value="1"/>
</dbReference>
<dbReference type="Pfam" id="PF06580">
    <property type="entry name" value="His_kinase"/>
    <property type="match status" value="1"/>
</dbReference>
<dbReference type="InterPro" id="IPR050640">
    <property type="entry name" value="Bact_2-comp_sensor_kinase"/>
</dbReference>
<proteinExistence type="predicted"/>
<evidence type="ECO:0000313" key="4">
    <source>
        <dbReference type="Proteomes" id="UP000632774"/>
    </source>
</evidence>
<dbReference type="PANTHER" id="PTHR34220">
    <property type="entry name" value="SENSOR HISTIDINE KINASE YPDA"/>
    <property type="match status" value="1"/>
</dbReference>
<keyword evidence="1" id="KW-0812">Transmembrane</keyword>